<dbReference type="Pfam" id="PF00084">
    <property type="entry name" value="Sushi"/>
    <property type="match status" value="2"/>
</dbReference>
<dbReference type="RefSeq" id="XP_019639636.1">
    <property type="nucleotide sequence ID" value="XM_019784077.1"/>
</dbReference>
<organism evidence="6 7">
    <name type="scientific">Branchiostoma belcheri</name>
    <name type="common">Amphioxus</name>
    <dbReference type="NCBI Taxonomy" id="7741"/>
    <lineage>
        <taxon>Eukaryota</taxon>
        <taxon>Metazoa</taxon>
        <taxon>Chordata</taxon>
        <taxon>Cephalochordata</taxon>
        <taxon>Leptocardii</taxon>
        <taxon>Amphioxiformes</taxon>
        <taxon>Branchiostomatidae</taxon>
        <taxon>Branchiostoma</taxon>
    </lineage>
</organism>
<dbReference type="OrthoDB" id="5804959at2759"/>
<evidence type="ECO:0000256" key="3">
    <source>
        <dbReference type="ARBA" id="ARBA00023157"/>
    </source>
</evidence>
<evidence type="ECO:0000313" key="7">
    <source>
        <dbReference type="RefSeq" id="XP_019639636.1"/>
    </source>
</evidence>
<dbReference type="PANTHER" id="PTHR45656:SF4">
    <property type="entry name" value="PROTEIN CBR-CLEC-78"/>
    <property type="match status" value="1"/>
</dbReference>
<keyword evidence="1" id="KW-0732">Signal</keyword>
<evidence type="ECO:0000256" key="1">
    <source>
        <dbReference type="ARBA" id="ARBA00022729"/>
    </source>
</evidence>
<evidence type="ECO:0000256" key="2">
    <source>
        <dbReference type="ARBA" id="ARBA00022737"/>
    </source>
</evidence>
<proteinExistence type="predicted"/>
<dbReference type="CDD" id="cd00033">
    <property type="entry name" value="CCP"/>
    <property type="match status" value="2"/>
</dbReference>
<dbReference type="GeneID" id="109481497"/>
<keyword evidence="2" id="KW-0677">Repeat</keyword>
<dbReference type="InterPro" id="IPR000436">
    <property type="entry name" value="Sushi_SCR_CCP_dom"/>
</dbReference>
<accession>A0A6P5ACX6</accession>
<feature type="domain" description="Sushi" evidence="5">
    <location>
        <begin position="140"/>
        <end position="197"/>
    </location>
</feature>
<sequence length="218" mass="24019">MVAGGPGRFLQSQEGVIGRVRVGPNENSTQNDQCGQTFLLGSSWPGLLIASCEQPLFGRYVSIEIVGPIVSLCEVEVYVTDICCDDTVKLKNGQVNATDGYCSKSDIQFSCDTGYELVGNPATCQKDGSWDREFPTCQRTCCDNTTRIKNGQITVNEDYCSGNSIEFTCDTGYELVGSRFAVCRDKNWDREIPTCRRIRCDNTTDIMNGRVNATDGYC</sequence>
<dbReference type="InterPro" id="IPR051277">
    <property type="entry name" value="SEZ6_CSMD_C4BPB_Regulators"/>
</dbReference>
<dbReference type="Proteomes" id="UP000515135">
    <property type="component" value="Unplaced"/>
</dbReference>
<keyword evidence="6" id="KW-1185">Reference proteome</keyword>
<dbReference type="Gene3D" id="2.60.120.260">
    <property type="entry name" value="Galactose-binding domain-like"/>
    <property type="match status" value="1"/>
</dbReference>
<dbReference type="SMART" id="SM00032">
    <property type="entry name" value="CCP"/>
    <property type="match status" value="2"/>
</dbReference>
<gene>
    <name evidence="7" type="primary">LOC109481497</name>
</gene>
<keyword evidence="4" id="KW-0768">Sushi</keyword>
<dbReference type="InterPro" id="IPR035976">
    <property type="entry name" value="Sushi/SCR/CCP_sf"/>
</dbReference>
<evidence type="ECO:0000259" key="5">
    <source>
        <dbReference type="PROSITE" id="PS50923"/>
    </source>
</evidence>
<dbReference type="SUPFAM" id="SSF57535">
    <property type="entry name" value="Complement control module/SCR domain"/>
    <property type="match status" value="2"/>
</dbReference>
<dbReference type="PANTHER" id="PTHR45656">
    <property type="entry name" value="PROTEIN CBR-CLEC-78"/>
    <property type="match status" value="1"/>
</dbReference>
<protein>
    <submittedName>
        <fullName evidence="7">C4b-binding protein alpha chain-like</fullName>
    </submittedName>
</protein>
<dbReference type="Gene3D" id="2.10.70.10">
    <property type="entry name" value="Complement Module, domain 1"/>
    <property type="match status" value="2"/>
</dbReference>
<name>A0A6P5ACX6_BRABE</name>
<evidence type="ECO:0000256" key="4">
    <source>
        <dbReference type="PROSITE-ProRule" id="PRU00302"/>
    </source>
</evidence>
<dbReference type="PROSITE" id="PS50923">
    <property type="entry name" value="SUSHI"/>
    <property type="match status" value="2"/>
</dbReference>
<dbReference type="KEGG" id="bbel:109481497"/>
<feature type="domain" description="Sushi" evidence="5">
    <location>
        <begin position="82"/>
        <end position="139"/>
    </location>
</feature>
<dbReference type="AlphaFoldDB" id="A0A6P5ACX6"/>
<evidence type="ECO:0000313" key="6">
    <source>
        <dbReference type="Proteomes" id="UP000515135"/>
    </source>
</evidence>
<keyword evidence="3" id="KW-1015">Disulfide bond</keyword>
<reference evidence="7" key="1">
    <citation type="submission" date="2025-08" db="UniProtKB">
        <authorList>
            <consortium name="RefSeq"/>
        </authorList>
    </citation>
    <scope>IDENTIFICATION</scope>
    <source>
        <tissue evidence="7">Gonad</tissue>
    </source>
</reference>
<comment type="caution">
    <text evidence="4">Lacks conserved residue(s) required for the propagation of feature annotation.</text>
</comment>